<comment type="subcellular location">
    <subcellularLocation>
        <location evidence="1">Membrane</location>
        <topology evidence="1">Multi-pass membrane protein</topology>
    </subcellularLocation>
</comment>
<gene>
    <name evidence="8" type="ORF">SDC9_109769</name>
</gene>
<keyword evidence="5 6" id="KW-0472">Membrane</keyword>
<dbReference type="InterPro" id="IPR007267">
    <property type="entry name" value="GtrA_DPMS_TM"/>
</dbReference>
<dbReference type="InterPro" id="IPR051401">
    <property type="entry name" value="GtrA_CellWall_Glycosyl"/>
</dbReference>
<name>A0A645BE19_9ZZZZ</name>
<protein>
    <recommendedName>
        <fullName evidence="7">GtrA/DPMS transmembrane domain-containing protein</fullName>
    </recommendedName>
</protein>
<evidence type="ECO:0000256" key="5">
    <source>
        <dbReference type="ARBA" id="ARBA00023136"/>
    </source>
</evidence>
<feature type="domain" description="GtrA/DPMS transmembrane" evidence="7">
    <location>
        <begin position="18"/>
        <end position="136"/>
    </location>
</feature>
<dbReference type="Pfam" id="PF04138">
    <property type="entry name" value="GtrA_DPMS_TM"/>
    <property type="match status" value="1"/>
</dbReference>
<reference evidence="8" key="1">
    <citation type="submission" date="2019-08" db="EMBL/GenBank/DDBJ databases">
        <authorList>
            <person name="Kucharzyk K."/>
            <person name="Murdoch R.W."/>
            <person name="Higgins S."/>
            <person name="Loffler F."/>
        </authorList>
    </citation>
    <scope>NUCLEOTIDE SEQUENCE</scope>
</reference>
<evidence type="ECO:0000256" key="3">
    <source>
        <dbReference type="ARBA" id="ARBA00022692"/>
    </source>
</evidence>
<feature type="transmembrane region" description="Helical" evidence="6">
    <location>
        <begin position="84"/>
        <end position="103"/>
    </location>
</feature>
<evidence type="ECO:0000256" key="4">
    <source>
        <dbReference type="ARBA" id="ARBA00022989"/>
    </source>
</evidence>
<keyword evidence="4 6" id="KW-1133">Transmembrane helix</keyword>
<evidence type="ECO:0000313" key="8">
    <source>
        <dbReference type="EMBL" id="MPM62891.1"/>
    </source>
</evidence>
<evidence type="ECO:0000259" key="7">
    <source>
        <dbReference type="Pfam" id="PF04138"/>
    </source>
</evidence>
<dbReference type="PANTHER" id="PTHR38459">
    <property type="entry name" value="PROPHAGE BACTOPRENOL-LINKED GLUCOSE TRANSLOCASE HOMOLOG"/>
    <property type="match status" value="1"/>
</dbReference>
<feature type="transmembrane region" description="Helical" evidence="6">
    <location>
        <begin position="109"/>
        <end position="130"/>
    </location>
</feature>
<dbReference type="AlphaFoldDB" id="A0A645BE19"/>
<proteinExistence type="inferred from homology"/>
<evidence type="ECO:0000256" key="1">
    <source>
        <dbReference type="ARBA" id="ARBA00004141"/>
    </source>
</evidence>
<dbReference type="GO" id="GO:0000271">
    <property type="term" value="P:polysaccharide biosynthetic process"/>
    <property type="evidence" value="ECO:0007669"/>
    <property type="project" value="InterPro"/>
</dbReference>
<comment type="similarity">
    <text evidence="2">Belongs to the GtrA family.</text>
</comment>
<evidence type="ECO:0000256" key="6">
    <source>
        <dbReference type="SAM" id="Phobius"/>
    </source>
</evidence>
<organism evidence="8">
    <name type="scientific">bioreactor metagenome</name>
    <dbReference type="NCBI Taxonomy" id="1076179"/>
    <lineage>
        <taxon>unclassified sequences</taxon>
        <taxon>metagenomes</taxon>
        <taxon>ecological metagenomes</taxon>
    </lineage>
</organism>
<dbReference type="GO" id="GO:0005886">
    <property type="term" value="C:plasma membrane"/>
    <property type="evidence" value="ECO:0007669"/>
    <property type="project" value="TreeGrafter"/>
</dbReference>
<feature type="transmembrane region" description="Helical" evidence="6">
    <location>
        <begin position="44"/>
        <end position="63"/>
    </location>
</feature>
<keyword evidence="3 6" id="KW-0812">Transmembrane</keyword>
<evidence type="ECO:0000256" key="2">
    <source>
        <dbReference type="ARBA" id="ARBA00009399"/>
    </source>
</evidence>
<feature type="transmembrane region" description="Helical" evidence="6">
    <location>
        <begin position="12"/>
        <end position="38"/>
    </location>
</feature>
<sequence length="156" mass="17774">MKKKKEYFLNSPLWQFAKFCIVGVSNTLVNLAVYYVIIVINSNLYLVANIVAWFISVLNAFCWSNRFVFSASNKDKKSILLRLGKTYLVYGATMLLATVLLRFEVEVWGISKAIAPIINVALFTPINFLLNKFWTFAGKMAGKKTVKTDEIMNKAR</sequence>
<accession>A0A645BE19</accession>
<comment type="caution">
    <text evidence="8">The sequence shown here is derived from an EMBL/GenBank/DDBJ whole genome shotgun (WGS) entry which is preliminary data.</text>
</comment>
<dbReference type="EMBL" id="VSSQ01019104">
    <property type="protein sequence ID" value="MPM62891.1"/>
    <property type="molecule type" value="Genomic_DNA"/>
</dbReference>
<dbReference type="PANTHER" id="PTHR38459:SF1">
    <property type="entry name" value="PROPHAGE BACTOPRENOL-LINKED GLUCOSE TRANSLOCASE HOMOLOG"/>
    <property type="match status" value="1"/>
</dbReference>